<feature type="transmembrane region" description="Helical" evidence="1">
    <location>
        <begin position="319"/>
        <end position="341"/>
    </location>
</feature>
<feature type="transmembrane region" description="Helical" evidence="1">
    <location>
        <begin position="293"/>
        <end position="312"/>
    </location>
</feature>
<dbReference type="InterPro" id="IPR046671">
    <property type="entry name" value="DUF6541"/>
</dbReference>
<dbReference type="Pfam" id="PF20176">
    <property type="entry name" value="DUF6541"/>
    <property type="match status" value="1"/>
</dbReference>
<keyword evidence="1" id="KW-0812">Transmembrane</keyword>
<feature type="transmembrane region" description="Helical" evidence="1">
    <location>
        <begin position="218"/>
        <end position="239"/>
    </location>
</feature>
<dbReference type="EMBL" id="CP137080">
    <property type="protein sequence ID" value="WOQ68811.1"/>
    <property type="molecule type" value="Genomic_DNA"/>
</dbReference>
<feature type="transmembrane region" description="Helical" evidence="1">
    <location>
        <begin position="477"/>
        <end position="496"/>
    </location>
</feature>
<accession>A0AAU0MED2</accession>
<feature type="transmembrane region" description="Helical" evidence="1">
    <location>
        <begin position="396"/>
        <end position="416"/>
    </location>
</feature>
<feature type="transmembrane region" description="Helical" evidence="1">
    <location>
        <begin position="40"/>
        <end position="60"/>
    </location>
</feature>
<feature type="transmembrane region" description="Helical" evidence="1">
    <location>
        <begin position="12"/>
        <end position="33"/>
    </location>
</feature>
<protein>
    <submittedName>
        <fullName evidence="2">DUF6541 family protein</fullName>
    </submittedName>
</protein>
<name>A0AAU0MED2_9MICO</name>
<evidence type="ECO:0000313" key="3">
    <source>
        <dbReference type="Proteomes" id="UP001329313"/>
    </source>
</evidence>
<keyword evidence="1" id="KW-0472">Membrane</keyword>
<dbReference type="KEGG" id="mliy:RYJ27_08820"/>
<feature type="transmembrane region" description="Helical" evidence="1">
    <location>
        <begin position="66"/>
        <end position="86"/>
    </location>
</feature>
<dbReference type="RefSeq" id="WP_330169952.1">
    <property type="nucleotide sequence ID" value="NZ_CP137080.1"/>
</dbReference>
<keyword evidence="1" id="KW-1133">Transmembrane helix</keyword>
<reference evidence="2 3" key="1">
    <citation type="submission" date="2023-10" db="EMBL/GenBank/DDBJ databases">
        <title>Y20.</title>
        <authorList>
            <person name="Zhang G."/>
            <person name="Ding Y."/>
        </authorList>
    </citation>
    <scope>NUCLEOTIDE SEQUENCE [LARGE SCALE GENOMIC DNA]</scope>
    <source>
        <strain evidence="2 3">Y20</strain>
    </source>
</reference>
<feature type="transmembrane region" description="Helical" evidence="1">
    <location>
        <begin position="271"/>
        <end position="287"/>
    </location>
</feature>
<feature type="transmembrane region" description="Helical" evidence="1">
    <location>
        <begin position="436"/>
        <end position="456"/>
    </location>
</feature>
<evidence type="ECO:0000256" key="1">
    <source>
        <dbReference type="SAM" id="Phobius"/>
    </source>
</evidence>
<keyword evidence="3" id="KW-1185">Reference proteome</keyword>
<dbReference type="Proteomes" id="UP001329313">
    <property type="component" value="Chromosome"/>
</dbReference>
<feature type="transmembrane region" description="Helical" evidence="1">
    <location>
        <begin position="245"/>
        <end position="264"/>
    </location>
</feature>
<organism evidence="2 3">
    <name type="scientific">Microbacterium limosum</name>
    <dbReference type="NCBI Taxonomy" id="3079935"/>
    <lineage>
        <taxon>Bacteria</taxon>
        <taxon>Bacillati</taxon>
        <taxon>Actinomycetota</taxon>
        <taxon>Actinomycetes</taxon>
        <taxon>Micrococcales</taxon>
        <taxon>Microbacteriaceae</taxon>
        <taxon>Microbacterium</taxon>
    </lineage>
</organism>
<feature type="transmembrane region" description="Helical" evidence="1">
    <location>
        <begin position="98"/>
        <end position="119"/>
    </location>
</feature>
<feature type="transmembrane region" description="Helical" evidence="1">
    <location>
        <begin position="370"/>
        <end position="389"/>
    </location>
</feature>
<evidence type="ECO:0000313" key="2">
    <source>
        <dbReference type="EMBL" id="WOQ68811.1"/>
    </source>
</evidence>
<dbReference type="AlphaFoldDB" id="A0AAU0MED2"/>
<proteinExistence type="predicted"/>
<sequence length="647" mass="67249">MVGAWWDAVPAFLIAVGILVVPGAAVVAAGWGVRRVGPLLFAPALSVSIVGASAVLAPLVGLRWGLLPVAVVAAVAVGIAGAIRLIREPQRPSADRTALRVTAAIVALVACAVIGIQFATAFGAPDTIAQRFDNIVHLNTVRYAIETANASPFSIGATSDIPFYPSGWHAPAALTAALSGASVPIVVNAVNLAIVAVLWPTGNLALAAQLFPGRRIALVAAGMLATGFGAFPALFYNWGVLYPNALGYALIPAALASLVLLRHVSGGRQRVLAALLLAAMMVGVFLAHPNAFVATFAFAGAYLVADFVVVAVRRRTRLAIALAAAAPVILLAAGAALWRVATTNAAVWGWTPWESTSSALYHALTVTPRGYVPTAVIAVSLLLGFVALVRRPQRIPLAMPFAVATLLYVLAAGTSVDNPLRAVLTDPWYSDPNRLAALLPIAAIPIATLGITDLASAIPRWTRTWWVSAQASRRPTAWANAGLVAAGAVLASAALGPNVSMALAQVHEAHQYRDDALLLTAEERAVLERLSTYAEPESLIIASPRTGANLAYAFTGIPVTEPHIFGLPDGDETFLAQNLSRIDADPAVCAAVSRVGVDYVVDFGSRDVMGTTDPAGHGGIVNLDEGQHLTLVDAEGPDARVFRIRGC</sequence>
<gene>
    <name evidence="2" type="ORF">RYJ27_08820</name>
</gene>